<evidence type="ECO:0000313" key="8">
    <source>
        <dbReference type="EMBL" id="KAB1221244.1"/>
    </source>
</evidence>
<comment type="caution">
    <text evidence="8">The sequence shown here is derived from an EMBL/GenBank/DDBJ whole genome shotgun (WGS) entry which is preliminary data.</text>
</comment>
<keyword evidence="5 6" id="KW-0732">Signal</keyword>
<dbReference type="GO" id="GO:0005576">
    <property type="term" value="C:extracellular region"/>
    <property type="evidence" value="ECO:0007669"/>
    <property type="project" value="UniProtKB-SubCell"/>
</dbReference>
<dbReference type="Proteomes" id="UP000516437">
    <property type="component" value="Chromosome 2"/>
</dbReference>
<evidence type="ECO:0000256" key="2">
    <source>
        <dbReference type="ARBA" id="ARBA00005581"/>
    </source>
</evidence>
<dbReference type="EMBL" id="RXIC02000020">
    <property type="protein sequence ID" value="KAB1221244.1"/>
    <property type="molecule type" value="Genomic_DNA"/>
</dbReference>
<reference evidence="8" key="1">
    <citation type="submission" date="2018-07" db="EMBL/GenBank/DDBJ databases">
        <authorList>
            <person name="Gao Z.-S."/>
            <person name="Jia H.-M."/>
            <person name="Jia H.-J."/>
            <person name="Cai Q.-L."/>
            <person name="Wang Y."/>
            <person name="Zhao H.-B."/>
        </authorList>
    </citation>
    <scope>NUCLEOTIDE SEQUENCE</scope>
    <source>
        <tissue evidence="8">Leaves</tissue>
    </source>
</reference>
<dbReference type="InterPro" id="IPR010264">
    <property type="entry name" value="Self-incomp_S1"/>
</dbReference>
<organism evidence="8 9">
    <name type="scientific">Morella rubra</name>
    <name type="common">Chinese bayberry</name>
    <dbReference type="NCBI Taxonomy" id="262757"/>
    <lineage>
        <taxon>Eukaryota</taxon>
        <taxon>Viridiplantae</taxon>
        <taxon>Streptophyta</taxon>
        <taxon>Embryophyta</taxon>
        <taxon>Tracheophyta</taxon>
        <taxon>Spermatophyta</taxon>
        <taxon>Magnoliopsida</taxon>
        <taxon>eudicotyledons</taxon>
        <taxon>Gunneridae</taxon>
        <taxon>Pentapetalae</taxon>
        <taxon>rosids</taxon>
        <taxon>fabids</taxon>
        <taxon>Fagales</taxon>
        <taxon>Myricaceae</taxon>
        <taxon>Morella</taxon>
    </lineage>
</organism>
<comment type="subcellular location">
    <subcellularLocation>
        <location evidence="1 6">Secreted</location>
    </subcellularLocation>
</comment>
<comment type="similarity">
    <text evidence="2 6">Belongs to the plant self-incompatibility (S1) protein family.</text>
</comment>
<evidence type="ECO:0000313" key="9">
    <source>
        <dbReference type="Proteomes" id="UP000516437"/>
    </source>
</evidence>
<evidence type="ECO:0000256" key="6">
    <source>
        <dbReference type="RuleBase" id="RU367044"/>
    </source>
</evidence>
<dbReference type="AlphaFoldDB" id="A0A6A1W7K4"/>
<gene>
    <name evidence="7" type="ORF">CJ030_MR0G020341</name>
    <name evidence="8" type="ORF">CJ030_MR2G020358</name>
</gene>
<evidence type="ECO:0000256" key="5">
    <source>
        <dbReference type="ARBA" id="ARBA00022729"/>
    </source>
</evidence>
<reference evidence="8" key="3">
    <citation type="submission" date="2019-09" db="EMBL/GenBank/DDBJ databases">
        <authorList>
            <person name="Gao Z."/>
        </authorList>
    </citation>
    <scope>NUCLEOTIDE SEQUENCE</scope>
    <source>
        <tissue evidence="8">Leaves</tissue>
    </source>
</reference>
<evidence type="ECO:0000256" key="4">
    <source>
        <dbReference type="ARBA" id="ARBA00022525"/>
    </source>
</evidence>
<name>A0A6A1W7K4_9ROSI</name>
<proteinExistence type="inferred from homology"/>
<evidence type="ECO:0000256" key="3">
    <source>
        <dbReference type="ARBA" id="ARBA00022471"/>
    </source>
</evidence>
<keyword evidence="9" id="KW-1185">Reference proteome</keyword>
<evidence type="ECO:0000256" key="1">
    <source>
        <dbReference type="ARBA" id="ARBA00004613"/>
    </source>
</evidence>
<keyword evidence="3 6" id="KW-0713">Self-incompatibility</keyword>
<dbReference type="PANTHER" id="PTHR31232">
    <property type="match status" value="1"/>
</dbReference>
<dbReference type="GO" id="GO:0060320">
    <property type="term" value="P:rejection of self pollen"/>
    <property type="evidence" value="ECO:0007669"/>
    <property type="project" value="UniProtKB-KW"/>
</dbReference>
<feature type="signal peptide" evidence="6">
    <location>
        <begin position="1"/>
        <end position="19"/>
    </location>
</feature>
<protein>
    <recommendedName>
        <fullName evidence="6">S-protein homolog</fullName>
    </recommendedName>
</protein>
<dbReference type="EMBL" id="RXIC02000449">
    <property type="protein sequence ID" value="KAB1199571.1"/>
    <property type="molecule type" value="Genomic_DNA"/>
</dbReference>
<accession>A0A6A1W7K4</accession>
<reference evidence="8 9" key="2">
    <citation type="journal article" date="2019" name="Plant Biotechnol. J.">
        <title>The red bayberry genome and genetic basis of sex determination.</title>
        <authorList>
            <person name="Jia H.M."/>
            <person name="Jia H.J."/>
            <person name="Cai Q.L."/>
            <person name="Wang Y."/>
            <person name="Zhao H.B."/>
            <person name="Yang W.F."/>
            <person name="Wang G.Y."/>
            <person name="Li Y.H."/>
            <person name="Zhan D.L."/>
            <person name="Shen Y.T."/>
            <person name="Niu Q.F."/>
            <person name="Chang L."/>
            <person name="Qiu J."/>
            <person name="Zhao L."/>
            <person name="Xie H.B."/>
            <person name="Fu W.Y."/>
            <person name="Jin J."/>
            <person name="Li X.W."/>
            <person name="Jiao Y."/>
            <person name="Zhou C.C."/>
            <person name="Tu T."/>
            <person name="Chai C.Y."/>
            <person name="Gao J.L."/>
            <person name="Fan L.J."/>
            <person name="van de Weg E."/>
            <person name="Wang J.Y."/>
            <person name="Gao Z.S."/>
        </authorList>
    </citation>
    <scope>NUCLEOTIDE SEQUENCE [LARGE SCALE GENOMIC DNA]</scope>
    <source>
        <tissue evidence="8">Leaves</tissue>
    </source>
</reference>
<feature type="chain" id="PRO_5035486428" description="S-protein homolog" evidence="6">
    <location>
        <begin position="20"/>
        <end position="137"/>
    </location>
</feature>
<dbReference type="Pfam" id="PF05938">
    <property type="entry name" value="Self-incomp_S1"/>
    <property type="match status" value="1"/>
</dbReference>
<dbReference type="OrthoDB" id="1938697at2759"/>
<keyword evidence="4 6" id="KW-0964">Secreted</keyword>
<evidence type="ECO:0000313" key="7">
    <source>
        <dbReference type="EMBL" id="KAB1199571.1"/>
    </source>
</evidence>
<sequence>MNALQRSVLLLSLLHLVLGTEAKVYVYIVNRLGKGRSMTLRYKSKNNDLGYQVVKDGAEVHWRFGVNFWRTTLFYCNVKWGNSPRYHFDAYSDDRDYERCLHKCLWQIRRCGTLYGYNEASRKWEKFAFKNKPDFET</sequence>
<dbReference type="PANTHER" id="PTHR31232:SF18">
    <property type="entry name" value="S-PROTEIN HOMOLOG"/>
    <property type="match status" value="1"/>
</dbReference>